<proteinExistence type="predicted"/>
<organism evidence="3 4">
    <name type="scientific">Aspergillus calidoustus</name>
    <dbReference type="NCBI Taxonomy" id="454130"/>
    <lineage>
        <taxon>Eukaryota</taxon>
        <taxon>Fungi</taxon>
        <taxon>Dikarya</taxon>
        <taxon>Ascomycota</taxon>
        <taxon>Pezizomycotina</taxon>
        <taxon>Eurotiomycetes</taxon>
        <taxon>Eurotiomycetidae</taxon>
        <taxon>Eurotiales</taxon>
        <taxon>Aspergillaceae</taxon>
        <taxon>Aspergillus</taxon>
        <taxon>Aspergillus subgen. Nidulantes</taxon>
    </lineage>
</organism>
<dbReference type="InterPro" id="IPR056884">
    <property type="entry name" value="NPHP3-like_N"/>
</dbReference>
<dbReference type="SUPFAM" id="SSF48452">
    <property type="entry name" value="TPR-like"/>
    <property type="match status" value="1"/>
</dbReference>
<evidence type="ECO:0000256" key="1">
    <source>
        <dbReference type="ARBA" id="ARBA00022737"/>
    </source>
</evidence>
<evidence type="ECO:0000313" key="4">
    <source>
        <dbReference type="Proteomes" id="UP000054771"/>
    </source>
</evidence>
<dbReference type="Gene3D" id="3.40.50.300">
    <property type="entry name" value="P-loop containing nucleotide triphosphate hydrolases"/>
    <property type="match status" value="1"/>
</dbReference>
<reference evidence="4" key="1">
    <citation type="journal article" date="2016" name="Genome Announc.">
        <title>Draft genome sequences of fungus Aspergillus calidoustus.</title>
        <authorList>
            <person name="Horn F."/>
            <person name="Linde J."/>
            <person name="Mattern D.J."/>
            <person name="Walther G."/>
            <person name="Guthke R."/>
            <person name="Scherlach K."/>
            <person name="Martin K."/>
            <person name="Brakhage A.A."/>
            <person name="Petzke L."/>
            <person name="Valiante V."/>
        </authorList>
    </citation>
    <scope>NUCLEOTIDE SEQUENCE [LARGE SCALE GENOMIC DNA]</scope>
    <source>
        <strain evidence="4">SF006504</strain>
    </source>
</reference>
<dbReference type="STRING" id="454130.A0A0U5CHW2"/>
<dbReference type="Proteomes" id="UP000054771">
    <property type="component" value="Unassembled WGS sequence"/>
</dbReference>
<keyword evidence="4" id="KW-1185">Reference proteome</keyword>
<dbReference type="EMBL" id="CDMC01000018">
    <property type="protein sequence ID" value="CEL10426.1"/>
    <property type="molecule type" value="Genomic_DNA"/>
</dbReference>
<evidence type="ECO:0000259" key="2">
    <source>
        <dbReference type="Pfam" id="PF24883"/>
    </source>
</evidence>
<dbReference type="SUPFAM" id="SSF52540">
    <property type="entry name" value="P-loop containing nucleoside triphosphate hydrolases"/>
    <property type="match status" value="1"/>
</dbReference>
<dbReference type="OMA" id="IHIVHEV"/>
<evidence type="ECO:0000313" key="3">
    <source>
        <dbReference type="EMBL" id="CEL10426.1"/>
    </source>
</evidence>
<accession>A0A0U5CHW2</accession>
<dbReference type="Gene3D" id="1.25.40.10">
    <property type="entry name" value="Tetratricopeptide repeat domain"/>
    <property type="match status" value="1"/>
</dbReference>
<dbReference type="PANTHER" id="PTHR10039">
    <property type="entry name" value="AMELOGENIN"/>
    <property type="match status" value="1"/>
</dbReference>
<sequence>MEIVGVVAGIPGLIHIVHEVTATLRGLGNRRSSVKVAGELLSELTEIENILKDVQQRWKSNPTNKSQLQGVAPVLSQLRTEFASLQATLQIKFSKEPSSFLRRALPLFTRLDKTLKESLNRVTQVKTSLILIIAHHHDRLAQEHREISSSDLRLTLRTFLRPSGDNFVPQRLDGTCEWIWSHPAFTPWINRPASPSTGFRGRIICVYGPKGCGKSVMVKSIADHLRHRGEHVSHFAFWAGSETQRKFLDFLRSLLWQLLSSLSESQVRVVTSELISESSINERNVLAAINQALAANATDLYCLVDGVDESVDDWNVRGQGCLEIILDLVKSHAGIHLLVAGREPSIRTLLKESTLSLEVTEDCTRGDINRFIAAELDHLLTLKAPEAKQMVQRSLQEQSQVMFLWTTLILKQLRRCYTTEEITKTLEQVPHELDREYHRLFQQLMARTSGTRTKPSASMNRARILLTSIIASPEPLTADELRYAYATHVSTVSRIEDSLIPVDGIIDACGDFLRLTDGRYHLIHASLIDFLTRPTEEWHAEDADIEYFRINRSDAHKHMASVCVKYLEWLDLGYPLTDGGAPTLPSKYPFFSYATSLLPYFLARVILYGDSAWGYSEIRRVGKTPQAWAMIEYALATIQGNQWHRNVDHLHYWSELASVKFDWRPTALFSIYETELRRRLGCFGLEDSRYQVLESVFALAVMFYPYCIGISPPDTASKSVRSVTGRAGRLIEEGTLPAMLTKCLKGNVVLAGQKIPQALLTFNKVFRGLAISNLKMMTFDLMALSPDVLPVPFVLLMYTMAVKRRDWGSTEMLAETAFRRTRGDNTLWECLSLLALSTATEDHIQAIGLAREAIRKTARVQSQPHFLAIEFDAYTTLTISLILQGRDEEARGALRSLERLVGVKRAKSGSRIFETLSRTRRGLGWRMNCLVNVACAYSEKGKHTDPAELMDRTLAILDGVPRMDQPTLQTQYCFDQQRVALYHAGDMRGCITCCRRFAEFLDKLPPSHQDSLNMQYRRKTYSTMGWCFARLDNFGQAKAAFLQAANGAQPVDDSKHQESLDAVPYLAYTLLLTGSYEQCTRYLRKTIAPGNVAEDEAAYTFGRIQPLADEMEAMGIIKSDYRDFLRSASLLKAEELKSRNASADADWWIHKASHLEDPPVPAFRCERVLLCLKAIDILLGDTNRTLTTVIYYRRLADSLSAMGHQSAAGLVSADAASWCFGNHRVRFYVGMVFQADTALRDRKFEQTILFLRSAWNVSRWDGLIDFGMLIFFADHYIAGGEHIIRTEQVGDLTANVLQPFLKQARAFLVQAREVSIELHRPKNRIQADSKEDDSIAVGLQPRERELAELESRLIALEAGVPLAAASNEAPPLTVKLKRARSFSELASGQPLVTCRRRLLRSRSWELLCGVHD</sequence>
<dbReference type="Pfam" id="PF24883">
    <property type="entry name" value="NPHP3_N"/>
    <property type="match status" value="1"/>
</dbReference>
<dbReference type="PANTHER" id="PTHR10039:SF17">
    <property type="entry name" value="FUNGAL STAND N-TERMINAL GOODBYE DOMAIN-CONTAINING PROTEIN-RELATED"/>
    <property type="match status" value="1"/>
</dbReference>
<gene>
    <name evidence="3" type="ORF">ASPCAL13545</name>
</gene>
<protein>
    <recommendedName>
        <fullName evidence="2">Nephrocystin 3-like N-terminal domain-containing protein</fullName>
    </recommendedName>
</protein>
<dbReference type="InterPro" id="IPR011990">
    <property type="entry name" value="TPR-like_helical_dom_sf"/>
</dbReference>
<name>A0A0U5CHW2_ASPCI</name>
<feature type="domain" description="Nephrocystin 3-like N-terminal" evidence="2">
    <location>
        <begin position="174"/>
        <end position="342"/>
    </location>
</feature>
<keyword evidence="1" id="KW-0677">Repeat</keyword>
<dbReference type="OrthoDB" id="194358at2759"/>
<dbReference type="InterPro" id="IPR027417">
    <property type="entry name" value="P-loop_NTPase"/>
</dbReference>